<dbReference type="AlphaFoldDB" id="A0A803MFC5"/>
<reference evidence="1" key="1">
    <citation type="journal article" date="2017" name="Nature">
        <title>The genome of Chenopodium quinoa.</title>
        <authorList>
            <person name="Jarvis D.E."/>
            <person name="Ho Y.S."/>
            <person name="Lightfoot D.J."/>
            <person name="Schmoeckel S.M."/>
            <person name="Li B."/>
            <person name="Borm T.J.A."/>
            <person name="Ohyanagi H."/>
            <person name="Mineta K."/>
            <person name="Michell C.T."/>
            <person name="Saber N."/>
            <person name="Kharbatia N.M."/>
            <person name="Rupper R.R."/>
            <person name="Sharp A.R."/>
            <person name="Dally N."/>
            <person name="Boughton B.A."/>
            <person name="Woo Y.H."/>
            <person name="Gao G."/>
            <person name="Schijlen E.G.W.M."/>
            <person name="Guo X."/>
            <person name="Momin A.A."/>
            <person name="Negrao S."/>
            <person name="Al-Babili S."/>
            <person name="Gehring C."/>
            <person name="Roessner U."/>
            <person name="Jung C."/>
            <person name="Murphy K."/>
            <person name="Arold S.T."/>
            <person name="Gojobori T."/>
            <person name="van der Linden C.G."/>
            <person name="van Loo E.N."/>
            <person name="Jellen E.N."/>
            <person name="Maughan P.J."/>
            <person name="Tester M."/>
        </authorList>
    </citation>
    <scope>NUCLEOTIDE SEQUENCE [LARGE SCALE GENOMIC DNA]</scope>
    <source>
        <strain evidence="1">cv. PI 614886</strain>
    </source>
</reference>
<dbReference type="Gramene" id="AUR62028343-RA">
    <property type="protein sequence ID" value="AUR62028343-RA:cds"/>
    <property type="gene ID" value="AUR62028343"/>
</dbReference>
<evidence type="ECO:0000313" key="1">
    <source>
        <dbReference type="EnsemblPlants" id="AUR62028343-RA:cds"/>
    </source>
</evidence>
<keyword evidence="2" id="KW-1185">Reference proteome</keyword>
<evidence type="ECO:0000313" key="2">
    <source>
        <dbReference type="Proteomes" id="UP000596660"/>
    </source>
</evidence>
<name>A0A803MFC5_CHEQI</name>
<dbReference type="Proteomes" id="UP000596660">
    <property type="component" value="Unplaced"/>
</dbReference>
<organism evidence="1 2">
    <name type="scientific">Chenopodium quinoa</name>
    <name type="common">Quinoa</name>
    <dbReference type="NCBI Taxonomy" id="63459"/>
    <lineage>
        <taxon>Eukaryota</taxon>
        <taxon>Viridiplantae</taxon>
        <taxon>Streptophyta</taxon>
        <taxon>Embryophyta</taxon>
        <taxon>Tracheophyta</taxon>
        <taxon>Spermatophyta</taxon>
        <taxon>Magnoliopsida</taxon>
        <taxon>eudicotyledons</taxon>
        <taxon>Gunneridae</taxon>
        <taxon>Pentapetalae</taxon>
        <taxon>Caryophyllales</taxon>
        <taxon>Chenopodiaceae</taxon>
        <taxon>Chenopodioideae</taxon>
        <taxon>Atripliceae</taxon>
        <taxon>Chenopodium</taxon>
    </lineage>
</organism>
<protein>
    <submittedName>
        <fullName evidence="1">Uncharacterized protein</fullName>
    </submittedName>
</protein>
<sequence length="66" mass="7109">MCCAQQHAIRSLLPAVAEDNAKGNASREGEGLALISQACINLDVMDLRGCDYFTTQDLITVLPLVM</sequence>
<dbReference type="EnsemblPlants" id="AUR62028343-RA">
    <property type="protein sequence ID" value="AUR62028343-RA:cds"/>
    <property type="gene ID" value="AUR62028343"/>
</dbReference>
<reference evidence="1" key="2">
    <citation type="submission" date="2021-03" db="UniProtKB">
        <authorList>
            <consortium name="EnsemblPlants"/>
        </authorList>
    </citation>
    <scope>IDENTIFICATION</scope>
</reference>
<proteinExistence type="predicted"/>
<accession>A0A803MFC5</accession>